<feature type="domain" description="Glycosyltransferase subfamily 4-like N-terminal" evidence="1">
    <location>
        <begin position="19"/>
        <end position="195"/>
    </location>
</feature>
<evidence type="ECO:0000313" key="2">
    <source>
        <dbReference type="EMBL" id="REG11351.1"/>
    </source>
</evidence>
<accession>A0A347ZS03</accession>
<dbReference type="AlphaFoldDB" id="A0A347ZS03"/>
<keyword evidence="3" id="KW-1185">Reference proteome</keyword>
<dbReference type="OrthoDB" id="9811902at2"/>
<dbReference type="SUPFAM" id="SSF53756">
    <property type="entry name" value="UDP-Glycosyltransferase/glycogen phosphorylase"/>
    <property type="match status" value="1"/>
</dbReference>
<dbReference type="CDD" id="cd03794">
    <property type="entry name" value="GT4_WbuB-like"/>
    <property type="match status" value="1"/>
</dbReference>
<reference evidence="2 3" key="1">
    <citation type="submission" date="2018-08" db="EMBL/GenBank/DDBJ databases">
        <title>Genomic Encyclopedia of Type Strains, Phase IV (KMG-IV): sequencing the most valuable type-strain genomes for metagenomic binning, comparative biology and taxonomic classification.</title>
        <authorList>
            <person name="Goeker M."/>
        </authorList>
    </citation>
    <scope>NUCLEOTIDE SEQUENCE [LARGE SCALE GENOMIC DNA]</scope>
    <source>
        <strain evidence="2 3">DSM 23923</strain>
    </source>
</reference>
<evidence type="ECO:0000313" key="3">
    <source>
        <dbReference type="Proteomes" id="UP000256388"/>
    </source>
</evidence>
<dbReference type="PANTHER" id="PTHR45947">
    <property type="entry name" value="SULFOQUINOVOSYL TRANSFERASE SQD2"/>
    <property type="match status" value="1"/>
</dbReference>
<protein>
    <submittedName>
        <fullName evidence="2">Glycosyltransferase involved in cell wall biosynthesis</fullName>
    </submittedName>
</protein>
<dbReference type="GO" id="GO:0016758">
    <property type="term" value="F:hexosyltransferase activity"/>
    <property type="evidence" value="ECO:0007669"/>
    <property type="project" value="TreeGrafter"/>
</dbReference>
<dbReference type="EMBL" id="QUMS01000001">
    <property type="protein sequence ID" value="REG11351.1"/>
    <property type="molecule type" value="Genomic_DNA"/>
</dbReference>
<dbReference type="Proteomes" id="UP000256388">
    <property type="component" value="Unassembled WGS sequence"/>
</dbReference>
<keyword evidence="2" id="KW-0808">Transferase</keyword>
<dbReference type="InterPro" id="IPR028098">
    <property type="entry name" value="Glyco_trans_4-like_N"/>
</dbReference>
<comment type="caution">
    <text evidence="2">The sequence shown here is derived from an EMBL/GenBank/DDBJ whole genome shotgun (WGS) entry which is preliminary data.</text>
</comment>
<dbReference type="Gene3D" id="3.40.50.2000">
    <property type="entry name" value="Glycogen Phosphorylase B"/>
    <property type="match status" value="2"/>
</dbReference>
<sequence>MHILLIHQAFAAIDEPGGTRHHEFARLFAADGHRVSIIASPVSYLTGKQARKSKVTLDAGGLIAIYRTYTYPALHKSFFHRIFSFLSFMLSSFFKSLSIYHVDAVWGTSPPIFQSFTAWLVARLKGVPFILEIRDLWPAFAIAVGVLNNKTLIALSQWLEKFLYRHADLIVVNSPGFIEHIRARGGKNICLIPNGADPLFFSEVPGDPRKDHPEWKGKFVVLYTGAHGMSNDLEVVLQAAGLLQEHDDIRFVLLGDGKEKPHLIEMAKSMGLTNLEFADPLPKTEMPVAIAAADACLAILKPIEMYKTTYPNKVFDYMAAGKPIILAIDGVIREVVKKSDCGIFCQPGDPQEMSEAILKLYRDPKTARQKGLNGQHYLAEHFDRARIAADFMDRIQETVGGYGRKNTNS</sequence>
<dbReference type="RefSeq" id="WP_116224482.1">
    <property type="nucleotide sequence ID" value="NZ_AP018437.1"/>
</dbReference>
<dbReference type="InterPro" id="IPR050194">
    <property type="entry name" value="Glycosyltransferase_grp1"/>
</dbReference>
<dbReference type="Pfam" id="PF13692">
    <property type="entry name" value="Glyco_trans_1_4"/>
    <property type="match status" value="1"/>
</dbReference>
<proteinExistence type="predicted"/>
<gene>
    <name evidence="2" type="ORF">DFR64_1229</name>
</gene>
<name>A0A347ZS03_9CHLR</name>
<dbReference type="PANTHER" id="PTHR45947:SF3">
    <property type="entry name" value="SULFOQUINOVOSYL TRANSFERASE SQD2"/>
    <property type="match status" value="1"/>
</dbReference>
<organism evidence="2 3">
    <name type="scientific">Pelolinea submarina</name>
    <dbReference type="NCBI Taxonomy" id="913107"/>
    <lineage>
        <taxon>Bacteria</taxon>
        <taxon>Bacillati</taxon>
        <taxon>Chloroflexota</taxon>
        <taxon>Anaerolineae</taxon>
        <taxon>Anaerolineales</taxon>
        <taxon>Anaerolineaceae</taxon>
        <taxon>Pelolinea</taxon>
    </lineage>
</organism>
<dbReference type="Pfam" id="PF13579">
    <property type="entry name" value="Glyco_trans_4_4"/>
    <property type="match status" value="1"/>
</dbReference>
<evidence type="ECO:0000259" key="1">
    <source>
        <dbReference type="Pfam" id="PF13579"/>
    </source>
</evidence>